<evidence type="ECO:0000313" key="10">
    <source>
        <dbReference type="Proteomes" id="UP000297777"/>
    </source>
</evidence>
<keyword evidence="10" id="KW-1185">Reference proteome</keyword>
<dbReference type="InterPro" id="IPR041679">
    <property type="entry name" value="DNA2/NAM7-like_C"/>
</dbReference>
<protein>
    <recommendedName>
        <fullName evidence="11">DNA2/NAM7 helicase-like C-terminal domain-containing protein</fullName>
    </recommendedName>
</protein>
<feature type="domain" description="DNA2/NAM7 helicase-like C-terminal" evidence="8">
    <location>
        <begin position="877"/>
        <end position="1098"/>
    </location>
</feature>
<dbReference type="Pfam" id="PF13086">
    <property type="entry name" value="AAA_11"/>
    <property type="match status" value="1"/>
</dbReference>
<dbReference type="PANTHER" id="PTHR43788">
    <property type="entry name" value="DNA2/NAM7 HELICASE FAMILY MEMBER"/>
    <property type="match status" value="1"/>
</dbReference>
<dbReference type="EMBL" id="PQXH01000190">
    <property type="protein sequence ID" value="TGO08826.1"/>
    <property type="molecule type" value="Genomic_DNA"/>
</dbReference>
<name>A0A4Z1E9J9_9HELO</name>
<keyword evidence="4" id="KW-0347">Helicase</keyword>
<dbReference type="InterPro" id="IPR047187">
    <property type="entry name" value="SF1_C_Upf1"/>
</dbReference>
<keyword evidence="5" id="KW-0067">ATP-binding</keyword>
<evidence type="ECO:0000256" key="2">
    <source>
        <dbReference type="ARBA" id="ARBA00022741"/>
    </source>
</evidence>
<evidence type="ECO:0000256" key="5">
    <source>
        <dbReference type="ARBA" id="ARBA00022840"/>
    </source>
</evidence>
<evidence type="ECO:0000256" key="1">
    <source>
        <dbReference type="ARBA" id="ARBA00007913"/>
    </source>
</evidence>
<evidence type="ECO:0000256" key="3">
    <source>
        <dbReference type="ARBA" id="ARBA00022801"/>
    </source>
</evidence>
<dbReference type="AlphaFoldDB" id="A0A4Z1E9J9"/>
<feature type="compositionally biased region" description="Polar residues" evidence="6">
    <location>
        <begin position="466"/>
        <end position="491"/>
    </location>
</feature>
<reference evidence="9 10" key="1">
    <citation type="submission" date="2017-12" db="EMBL/GenBank/DDBJ databases">
        <title>Comparative genomics of Botrytis spp.</title>
        <authorList>
            <person name="Valero-Jimenez C.A."/>
            <person name="Tapia P."/>
            <person name="Veloso J."/>
            <person name="Silva-Moreno E."/>
            <person name="Staats M."/>
            <person name="Valdes J.H."/>
            <person name="Van Kan J.A.L."/>
        </authorList>
    </citation>
    <scope>NUCLEOTIDE SEQUENCE [LARGE SCALE GENOMIC DNA]</scope>
    <source>
        <strain evidence="9 10">Bt9001</strain>
    </source>
</reference>
<evidence type="ECO:0000313" key="9">
    <source>
        <dbReference type="EMBL" id="TGO08826.1"/>
    </source>
</evidence>
<dbReference type="CDD" id="cd18808">
    <property type="entry name" value="SF1_C_Upf1"/>
    <property type="match status" value="1"/>
</dbReference>
<feature type="region of interest" description="Disordered" evidence="6">
    <location>
        <begin position="462"/>
        <end position="491"/>
    </location>
</feature>
<comment type="similarity">
    <text evidence="1">Belongs to the DNA2/NAM7 helicase family.</text>
</comment>
<dbReference type="SUPFAM" id="SSF52540">
    <property type="entry name" value="P-loop containing nucleoside triphosphate hydrolases"/>
    <property type="match status" value="1"/>
</dbReference>
<dbReference type="InterPro" id="IPR041677">
    <property type="entry name" value="DNA2/NAM7_AAA_11"/>
</dbReference>
<dbReference type="Proteomes" id="UP000297777">
    <property type="component" value="Unassembled WGS sequence"/>
</dbReference>
<keyword evidence="2" id="KW-0547">Nucleotide-binding</keyword>
<dbReference type="Pfam" id="PF13087">
    <property type="entry name" value="AAA_12"/>
    <property type="match status" value="1"/>
</dbReference>
<dbReference type="GO" id="GO:0016787">
    <property type="term" value="F:hydrolase activity"/>
    <property type="evidence" value="ECO:0007669"/>
    <property type="project" value="UniProtKB-KW"/>
</dbReference>
<gene>
    <name evidence="9" type="ORF">BTUL_0190g00100</name>
</gene>
<dbReference type="GO" id="GO:0005524">
    <property type="term" value="F:ATP binding"/>
    <property type="evidence" value="ECO:0007669"/>
    <property type="project" value="UniProtKB-KW"/>
</dbReference>
<keyword evidence="3" id="KW-0378">Hydrolase</keyword>
<feature type="domain" description="DNA2/NAM7 helicase helicase" evidence="7">
    <location>
        <begin position="605"/>
        <end position="856"/>
    </location>
</feature>
<dbReference type="InterPro" id="IPR050534">
    <property type="entry name" value="Coronavir_polyprotein_1ab"/>
</dbReference>
<dbReference type="PANTHER" id="PTHR43788:SF8">
    <property type="entry name" value="DNA-BINDING PROTEIN SMUBP-2"/>
    <property type="match status" value="1"/>
</dbReference>
<dbReference type="OrthoDB" id="3565420at2759"/>
<sequence>MSFDPKKAREARSNKAVLEAKLASRIDNMKSATDYIVVNTNSDPNCTDYDVAYPSSFEMQTSKSECERVHGLFRSLENHQNTYIGTIAKKAALKNTPRINLLRCNPQNEAPYQGVRFFLPRRVDDGFTYLDENPNEQYIEFRFHADQFTLSYKVLDGAAKDVVESLIASSLPDGPLISIKFLLKAGGFSVTGFNNGAFIDQSDASKLLHDSVQLWKEQGEFEYVTTFTPFWPQYFDVSAQMFAKFGRHPGFKQYAHNGLPDGKPKVQWNVTQILKKQNDQREMFPYPDYYPPTTTFDTWNGFLVRNFYAAVQEHVWINQFCEELRDTGIASRWFQSSSSTDTFAISVVLPELAIPRGNILSVESEVFVHFRPRSINERKPKGDTQGWQAFVEPTNLIRHDGTVLLTCTRTCHQNEDDEKYMPADVAPNGTLTPTKPFVVVYLRVVEPETAVKARVRALLEWDPENDTSPPSVEDNTPTDSSWGGNPESSFTTSIDEEFDIDMSEIFTKPVIGDQDDDLGLYGDEAEHVIGPDSPGDDDDEPTFGQIVMEQLGYGQKPPNRAGNRKALRQILLGHGVFNSNDFFLQNMVFNLPDDQLNLAFKDATKKQLSKLKKSVKHVPMGILPIIGPPGTGKTTITISFVHCAILANKKTLIVSTTNAATTNIYKRMMSKLDSPEHLHVRLHTQNMELTKFRNYDSTKPMTHPDNLGTPTKVYNFDGSLAHRMLQVIGVLPCQGNRVLERLMPRHTQLKDVCIVLNEYRNRGEERHTAELSDAQEKFNVLAKVCAVDILTHCITVSATTIAALTPWLAWFRAVFELLIIDEAGCVPLLEVLLHINPFVRVIPVGDTKQIAPYVGSHAVRYLTSPQRHVNTFSEQISKTILHNFQSNGWPCLFLDEQMRAEPGLSRITSALIYKGLVSDYRGLTLTRWGCSFDRFVVQNLRGDKPPYRLTISPVGEVLPVFVDIRNTFSHKQTLGTSRANTYTANYAIKLCVDIIKNIPGLDDEEVLIITPYKYQVAVLLEAIALAGRKFLVSTAVSYQGMEVKMVIFDTVCSASQRQPANPADIKRSHLHIFDFIADPRRFNVGLSRMKSGLIILADSLIFQDMIINSLWRDTYSMLTRDGRVIVVDGENIHNWQHLYVPTVGRDAYKDMQDEQRRINLNRQAQVSRQYGNRLMNGRFVKE</sequence>
<proteinExistence type="inferred from homology"/>
<evidence type="ECO:0000256" key="6">
    <source>
        <dbReference type="SAM" id="MobiDB-lite"/>
    </source>
</evidence>
<dbReference type="Gene3D" id="3.40.50.300">
    <property type="entry name" value="P-loop containing nucleotide triphosphate hydrolases"/>
    <property type="match status" value="2"/>
</dbReference>
<dbReference type="GO" id="GO:0043139">
    <property type="term" value="F:5'-3' DNA helicase activity"/>
    <property type="evidence" value="ECO:0007669"/>
    <property type="project" value="TreeGrafter"/>
</dbReference>
<evidence type="ECO:0000256" key="4">
    <source>
        <dbReference type="ARBA" id="ARBA00022806"/>
    </source>
</evidence>
<accession>A0A4Z1E9J9</accession>
<evidence type="ECO:0000259" key="8">
    <source>
        <dbReference type="Pfam" id="PF13087"/>
    </source>
</evidence>
<evidence type="ECO:0000259" key="7">
    <source>
        <dbReference type="Pfam" id="PF13086"/>
    </source>
</evidence>
<dbReference type="InterPro" id="IPR027417">
    <property type="entry name" value="P-loop_NTPase"/>
</dbReference>
<evidence type="ECO:0008006" key="11">
    <source>
        <dbReference type="Google" id="ProtNLM"/>
    </source>
</evidence>
<organism evidence="9 10">
    <name type="scientific">Botrytis tulipae</name>
    <dbReference type="NCBI Taxonomy" id="87230"/>
    <lineage>
        <taxon>Eukaryota</taxon>
        <taxon>Fungi</taxon>
        <taxon>Dikarya</taxon>
        <taxon>Ascomycota</taxon>
        <taxon>Pezizomycotina</taxon>
        <taxon>Leotiomycetes</taxon>
        <taxon>Helotiales</taxon>
        <taxon>Sclerotiniaceae</taxon>
        <taxon>Botrytis</taxon>
    </lineage>
</organism>
<comment type="caution">
    <text evidence="9">The sequence shown here is derived from an EMBL/GenBank/DDBJ whole genome shotgun (WGS) entry which is preliminary data.</text>
</comment>